<feature type="non-terminal residue" evidence="4">
    <location>
        <position position="1"/>
    </location>
</feature>
<evidence type="ECO:0000256" key="1">
    <source>
        <dbReference type="ARBA" id="ARBA00022450"/>
    </source>
</evidence>
<keyword evidence="5" id="KW-1185">Reference proteome</keyword>
<dbReference type="InterPro" id="IPR009081">
    <property type="entry name" value="PP-bd_ACP"/>
</dbReference>
<dbReference type="InterPro" id="IPR036736">
    <property type="entry name" value="ACP-like_sf"/>
</dbReference>
<dbReference type="PANTHER" id="PTHR45527">
    <property type="entry name" value="NONRIBOSOMAL PEPTIDE SYNTHETASE"/>
    <property type="match status" value="1"/>
</dbReference>
<gene>
    <name evidence="4" type="ORF">EJP69_29325</name>
</gene>
<sequence length="281" mass="30373">SLNEVPVGVAGELYLGGVNLARGYLKRAALTAERFIAAANGSRLYRTGDLVRWNNDGQLEYLGRIDHQVKVRGFRIELGEIEAGLQGQPEVREAVVVANEGPAGTRLVAYVSGNAGQVIDTAALKQKLGEALPDYMVPSAIVELEALPLNANGKVDRKALPVPAITSDKPYEAPQGPIAETIAAIWAEVLQMEKVGIHDNFFDLGGHSLLLVRVHRLLEDRLRTSVALVQLFKYPTVGSLAQWMERGAAAPTASSPTAGDDRALRQRAALLQRRKSAERVN</sequence>
<dbReference type="GO" id="GO:0044550">
    <property type="term" value="P:secondary metabolite biosynthetic process"/>
    <property type="evidence" value="ECO:0007669"/>
    <property type="project" value="TreeGrafter"/>
</dbReference>
<accession>A0A3S0GWS6</accession>
<dbReference type="GO" id="GO:0072330">
    <property type="term" value="P:monocarboxylic acid biosynthetic process"/>
    <property type="evidence" value="ECO:0007669"/>
    <property type="project" value="UniProtKB-ARBA"/>
</dbReference>
<dbReference type="OrthoDB" id="6297021at2"/>
<evidence type="ECO:0000256" key="2">
    <source>
        <dbReference type="ARBA" id="ARBA00022553"/>
    </source>
</evidence>
<feature type="domain" description="Carrier" evidence="3">
    <location>
        <begin position="173"/>
        <end position="248"/>
    </location>
</feature>
<dbReference type="InterPro" id="IPR045851">
    <property type="entry name" value="AMP-bd_C_sf"/>
</dbReference>
<keyword evidence="1" id="KW-0596">Phosphopantetheine</keyword>
<dbReference type="FunFam" id="1.10.1200.10:FF:000016">
    <property type="entry name" value="Non-ribosomal peptide synthase"/>
    <property type="match status" value="1"/>
</dbReference>
<dbReference type="Proteomes" id="UP000267418">
    <property type="component" value="Unassembled WGS sequence"/>
</dbReference>
<dbReference type="Gene3D" id="3.40.50.12780">
    <property type="entry name" value="N-terminal domain of ligase-like"/>
    <property type="match status" value="1"/>
</dbReference>
<comment type="caution">
    <text evidence="4">The sequence shown here is derived from an EMBL/GenBank/DDBJ whole genome shotgun (WGS) entry which is preliminary data.</text>
</comment>
<dbReference type="Gene3D" id="1.10.1200.10">
    <property type="entry name" value="ACP-like"/>
    <property type="match status" value="1"/>
</dbReference>
<protein>
    <submittedName>
        <fullName evidence="4">Non-ribosomal peptide synthetase</fullName>
    </submittedName>
</protein>
<keyword evidence="2" id="KW-0597">Phosphoprotein</keyword>
<dbReference type="PROSITE" id="PS50075">
    <property type="entry name" value="CARRIER"/>
    <property type="match status" value="1"/>
</dbReference>
<dbReference type="AlphaFoldDB" id="A0A3S0GWS6"/>
<dbReference type="Pfam" id="PF13193">
    <property type="entry name" value="AMP-binding_C"/>
    <property type="match status" value="1"/>
</dbReference>
<dbReference type="Pfam" id="PF00550">
    <property type="entry name" value="PP-binding"/>
    <property type="match status" value="1"/>
</dbReference>
<dbReference type="SMART" id="SM00823">
    <property type="entry name" value="PKS_PP"/>
    <property type="match status" value="1"/>
</dbReference>
<evidence type="ECO:0000313" key="4">
    <source>
        <dbReference type="EMBL" id="RTQ30519.1"/>
    </source>
</evidence>
<name>A0A3S0GWS6_9BURK</name>
<dbReference type="GO" id="GO:0005829">
    <property type="term" value="C:cytosol"/>
    <property type="evidence" value="ECO:0007669"/>
    <property type="project" value="TreeGrafter"/>
</dbReference>
<dbReference type="SUPFAM" id="SSF56801">
    <property type="entry name" value="Acetyl-CoA synthetase-like"/>
    <property type="match status" value="1"/>
</dbReference>
<dbReference type="Gene3D" id="3.30.300.30">
    <property type="match status" value="1"/>
</dbReference>
<dbReference type="EMBL" id="RXOE01000014">
    <property type="protein sequence ID" value="RTQ30519.1"/>
    <property type="molecule type" value="Genomic_DNA"/>
</dbReference>
<dbReference type="GO" id="GO:0043041">
    <property type="term" value="P:amino acid activation for nonribosomal peptide biosynthetic process"/>
    <property type="evidence" value="ECO:0007669"/>
    <property type="project" value="TreeGrafter"/>
</dbReference>
<evidence type="ECO:0000313" key="5">
    <source>
        <dbReference type="Proteomes" id="UP000267418"/>
    </source>
</evidence>
<reference evidence="4 5" key="1">
    <citation type="submission" date="2018-12" db="EMBL/GenBank/DDBJ databases">
        <title>The genome of Variovorax gossypii DSM 100435.</title>
        <authorList>
            <person name="Gao J."/>
            <person name="Sun J."/>
        </authorList>
    </citation>
    <scope>NUCLEOTIDE SEQUENCE [LARGE SCALE GENOMIC DNA]</scope>
    <source>
        <strain evidence="4 5">DSM 100435</strain>
    </source>
</reference>
<organism evidence="4 5">
    <name type="scientific">Variovorax gossypii</name>
    <dbReference type="NCBI Taxonomy" id="1679495"/>
    <lineage>
        <taxon>Bacteria</taxon>
        <taxon>Pseudomonadati</taxon>
        <taxon>Pseudomonadota</taxon>
        <taxon>Betaproteobacteria</taxon>
        <taxon>Burkholderiales</taxon>
        <taxon>Comamonadaceae</taxon>
        <taxon>Variovorax</taxon>
    </lineage>
</organism>
<dbReference type="InterPro" id="IPR020806">
    <property type="entry name" value="PKS_PP-bd"/>
</dbReference>
<dbReference type="FunFam" id="3.30.300.30:FF:000010">
    <property type="entry name" value="Enterobactin synthetase component F"/>
    <property type="match status" value="1"/>
</dbReference>
<dbReference type="SUPFAM" id="SSF47336">
    <property type="entry name" value="ACP-like"/>
    <property type="match status" value="1"/>
</dbReference>
<dbReference type="GO" id="GO:0031177">
    <property type="term" value="F:phosphopantetheine binding"/>
    <property type="evidence" value="ECO:0007669"/>
    <property type="project" value="InterPro"/>
</dbReference>
<dbReference type="PANTHER" id="PTHR45527:SF14">
    <property type="entry name" value="PLIPASTATIN SYNTHASE SUBUNIT B"/>
    <property type="match status" value="1"/>
</dbReference>
<dbReference type="RefSeq" id="WP_148112202.1">
    <property type="nucleotide sequence ID" value="NZ_RXOE01000014.1"/>
</dbReference>
<proteinExistence type="predicted"/>
<dbReference type="InterPro" id="IPR042099">
    <property type="entry name" value="ANL_N_sf"/>
</dbReference>
<dbReference type="InterPro" id="IPR025110">
    <property type="entry name" value="AMP-bd_C"/>
</dbReference>
<evidence type="ECO:0000259" key="3">
    <source>
        <dbReference type="PROSITE" id="PS50075"/>
    </source>
</evidence>